<reference evidence="2 3" key="1">
    <citation type="submission" date="2018-04" db="EMBL/GenBank/DDBJ databases">
        <title>Brenneria corticis sp.nov.</title>
        <authorList>
            <person name="Li Y."/>
        </authorList>
    </citation>
    <scope>NUCLEOTIDE SEQUENCE [LARGE SCALE GENOMIC DNA]</scope>
    <source>
        <strain evidence="2 3">LMG 27715</strain>
    </source>
</reference>
<organism evidence="2 3">
    <name type="scientific">Brenneria roseae subsp. americana</name>
    <dbReference type="NCBI Taxonomy" id="1508507"/>
    <lineage>
        <taxon>Bacteria</taxon>
        <taxon>Pseudomonadati</taxon>
        <taxon>Pseudomonadota</taxon>
        <taxon>Gammaproteobacteria</taxon>
        <taxon>Enterobacterales</taxon>
        <taxon>Pectobacteriaceae</taxon>
        <taxon>Brenneria</taxon>
    </lineage>
</organism>
<feature type="chain" id="PRO_5015732008" description="DUF2511 domain-containing protein" evidence="1">
    <location>
        <begin position="23"/>
        <end position="121"/>
    </location>
</feature>
<accession>A0A2U1TQY8</accession>
<evidence type="ECO:0000313" key="3">
    <source>
        <dbReference type="Proteomes" id="UP000245138"/>
    </source>
</evidence>
<sequence>MKKYIKILFATLALGMPLMAVSDEPQWLEGVFVNQDKNALAKTLTFCPAGQALFDFIRAAYIIEGRDDDRIITLYSNGAFRLKVSDKGNELLPENDFTKEWLTKSSLKHDPNQQYECKPRF</sequence>
<evidence type="ECO:0000256" key="1">
    <source>
        <dbReference type="SAM" id="SignalP"/>
    </source>
</evidence>
<dbReference type="OrthoDB" id="5918515at2"/>
<dbReference type="RefSeq" id="WP_109054859.1">
    <property type="nucleotide sequence ID" value="NZ_QDKJ01000009.1"/>
</dbReference>
<name>A0A2U1TQY8_9GAMM</name>
<dbReference type="Proteomes" id="UP000245138">
    <property type="component" value="Unassembled WGS sequence"/>
</dbReference>
<evidence type="ECO:0008006" key="4">
    <source>
        <dbReference type="Google" id="ProtNLM"/>
    </source>
</evidence>
<keyword evidence="1" id="KW-0732">Signal</keyword>
<gene>
    <name evidence="2" type="ORF">B4923_13380</name>
</gene>
<evidence type="ECO:0000313" key="2">
    <source>
        <dbReference type="EMBL" id="PWC11808.1"/>
    </source>
</evidence>
<dbReference type="EMBL" id="QDKJ01000009">
    <property type="protein sequence ID" value="PWC11808.1"/>
    <property type="molecule type" value="Genomic_DNA"/>
</dbReference>
<dbReference type="AlphaFoldDB" id="A0A2U1TQY8"/>
<proteinExistence type="predicted"/>
<feature type="signal peptide" evidence="1">
    <location>
        <begin position="1"/>
        <end position="22"/>
    </location>
</feature>
<comment type="caution">
    <text evidence="2">The sequence shown here is derived from an EMBL/GenBank/DDBJ whole genome shotgun (WGS) entry which is preliminary data.</text>
</comment>
<protein>
    <recommendedName>
        <fullName evidence="4">DUF2511 domain-containing protein</fullName>
    </recommendedName>
</protein>
<keyword evidence="3" id="KW-1185">Reference proteome</keyword>